<dbReference type="Proteomes" id="UP000501690">
    <property type="component" value="Linkage Group LG8"/>
</dbReference>
<dbReference type="AlphaFoldDB" id="A0A4D6MV58"/>
<sequence>MWETFHLLPLASILDPPRRLKAVTVEGIVSAAGSNKGASSPLFCKLSKTEQRPTTTMLVIETKATNVITSGLSPQLRFATATPSVLFELRLVAGDFSSFLYAFGL</sequence>
<protein>
    <submittedName>
        <fullName evidence="1">Uncharacterized protein</fullName>
    </submittedName>
</protein>
<name>A0A4D6MV58_VIGUN</name>
<dbReference type="EMBL" id="CP039352">
    <property type="protein sequence ID" value="QCE04531.1"/>
    <property type="molecule type" value="Genomic_DNA"/>
</dbReference>
<accession>A0A4D6MV58</accession>
<proteinExistence type="predicted"/>
<evidence type="ECO:0000313" key="1">
    <source>
        <dbReference type="EMBL" id="QCE04531.1"/>
    </source>
</evidence>
<gene>
    <name evidence="1" type="ORF">DEO72_LG8g2567</name>
</gene>
<evidence type="ECO:0000313" key="2">
    <source>
        <dbReference type="Proteomes" id="UP000501690"/>
    </source>
</evidence>
<organism evidence="1 2">
    <name type="scientific">Vigna unguiculata</name>
    <name type="common">Cowpea</name>
    <dbReference type="NCBI Taxonomy" id="3917"/>
    <lineage>
        <taxon>Eukaryota</taxon>
        <taxon>Viridiplantae</taxon>
        <taxon>Streptophyta</taxon>
        <taxon>Embryophyta</taxon>
        <taxon>Tracheophyta</taxon>
        <taxon>Spermatophyta</taxon>
        <taxon>Magnoliopsida</taxon>
        <taxon>eudicotyledons</taxon>
        <taxon>Gunneridae</taxon>
        <taxon>Pentapetalae</taxon>
        <taxon>rosids</taxon>
        <taxon>fabids</taxon>
        <taxon>Fabales</taxon>
        <taxon>Fabaceae</taxon>
        <taxon>Papilionoideae</taxon>
        <taxon>50 kb inversion clade</taxon>
        <taxon>NPAAA clade</taxon>
        <taxon>indigoferoid/millettioid clade</taxon>
        <taxon>Phaseoleae</taxon>
        <taxon>Vigna</taxon>
    </lineage>
</organism>
<reference evidence="1 2" key="1">
    <citation type="submission" date="2019-04" db="EMBL/GenBank/DDBJ databases">
        <title>An improved genome assembly and genetic linkage map for asparagus bean, Vigna unguiculata ssp. sesquipedialis.</title>
        <authorList>
            <person name="Xia Q."/>
            <person name="Zhang R."/>
            <person name="Dong Y."/>
        </authorList>
    </citation>
    <scope>NUCLEOTIDE SEQUENCE [LARGE SCALE GENOMIC DNA]</scope>
    <source>
        <tissue evidence="1">Leaf</tissue>
    </source>
</reference>
<keyword evidence="2" id="KW-1185">Reference proteome</keyword>